<dbReference type="InParanoid" id="M4C562"/>
<evidence type="ECO:0000313" key="2">
    <source>
        <dbReference type="Proteomes" id="UP000011713"/>
    </source>
</evidence>
<dbReference type="VEuPathDB" id="FungiDB:HpaG814233"/>
<evidence type="ECO:0000313" key="1">
    <source>
        <dbReference type="EnsemblProtists" id="HpaP814233"/>
    </source>
</evidence>
<accession>M4C562</accession>
<organism evidence="1 2">
    <name type="scientific">Hyaloperonospora arabidopsidis (strain Emoy2)</name>
    <name type="common">Downy mildew agent</name>
    <name type="synonym">Peronospora arabidopsidis</name>
    <dbReference type="NCBI Taxonomy" id="559515"/>
    <lineage>
        <taxon>Eukaryota</taxon>
        <taxon>Sar</taxon>
        <taxon>Stramenopiles</taxon>
        <taxon>Oomycota</taxon>
        <taxon>Peronosporomycetes</taxon>
        <taxon>Peronosporales</taxon>
        <taxon>Peronosporaceae</taxon>
        <taxon>Hyaloperonospora</taxon>
    </lineage>
</organism>
<dbReference type="EnsemblProtists" id="HpaT814233">
    <property type="protein sequence ID" value="HpaP814233"/>
    <property type="gene ID" value="HpaG814233"/>
</dbReference>
<reference evidence="2" key="1">
    <citation type="journal article" date="2010" name="Science">
        <title>Signatures of adaptation to obligate biotrophy in the Hyaloperonospora arabidopsidis genome.</title>
        <authorList>
            <person name="Baxter L."/>
            <person name="Tripathy S."/>
            <person name="Ishaque N."/>
            <person name="Boot N."/>
            <person name="Cabral A."/>
            <person name="Kemen E."/>
            <person name="Thines M."/>
            <person name="Ah-Fong A."/>
            <person name="Anderson R."/>
            <person name="Badejoko W."/>
            <person name="Bittner-Eddy P."/>
            <person name="Boore J.L."/>
            <person name="Chibucos M.C."/>
            <person name="Coates M."/>
            <person name="Dehal P."/>
            <person name="Delehaunty K."/>
            <person name="Dong S."/>
            <person name="Downton P."/>
            <person name="Dumas B."/>
            <person name="Fabro G."/>
            <person name="Fronick C."/>
            <person name="Fuerstenberg S.I."/>
            <person name="Fulton L."/>
            <person name="Gaulin E."/>
            <person name="Govers F."/>
            <person name="Hughes L."/>
            <person name="Humphray S."/>
            <person name="Jiang R.H."/>
            <person name="Judelson H."/>
            <person name="Kamoun S."/>
            <person name="Kyung K."/>
            <person name="Meijer H."/>
            <person name="Minx P."/>
            <person name="Morris P."/>
            <person name="Nelson J."/>
            <person name="Phuntumart V."/>
            <person name="Qutob D."/>
            <person name="Rehmany A."/>
            <person name="Rougon-Cardoso A."/>
            <person name="Ryden P."/>
            <person name="Torto-Alalibo T."/>
            <person name="Studholme D."/>
            <person name="Wang Y."/>
            <person name="Win J."/>
            <person name="Wood J."/>
            <person name="Clifton S.W."/>
            <person name="Rogers J."/>
            <person name="Van den Ackerveken G."/>
            <person name="Jones J.D."/>
            <person name="McDowell J.M."/>
            <person name="Beynon J."/>
            <person name="Tyler B.M."/>
        </authorList>
    </citation>
    <scope>NUCLEOTIDE SEQUENCE [LARGE SCALE GENOMIC DNA]</scope>
    <source>
        <strain evidence="2">Emoy2</strain>
    </source>
</reference>
<keyword evidence="2" id="KW-1185">Reference proteome</keyword>
<dbReference type="HOGENOM" id="CLU_2054211_0_0_1"/>
<reference evidence="1" key="2">
    <citation type="submission" date="2015-06" db="UniProtKB">
        <authorList>
            <consortium name="EnsemblProtists"/>
        </authorList>
    </citation>
    <scope>IDENTIFICATION</scope>
    <source>
        <strain evidence="1">Emoy2</strain>
    </source>
</reference>
<sequence length="120" mass="13589">MCWRVRQFTGIRLSARWRCCLLSLMTKLLQHWPICTLTTCAIISSAWHAISMVFTRTVVYFKTLVRIADCCCALQPTQYCDAVCNLLELKLWTVCEEVIAATMPKAFSNMVCVGTSAAQE</sequence>
<dbReference type="EMBL" id="JH599839">
    <property type="status" value="NOT_ANNOTATED_CDS"/>
    <property type="molecule type" value="Genomic_DNA"/>
</dbReference>
<protein>
    <submittedName>
        <fullName evidence="1">Uncharacterized protein</fullName>
    </submittedName>
</protein>
<name>M4C562_HYAAE</name>
<dbReference type="AlphaFoldDB" id="M4C562"/>
<proteinExistence type="predicted"/>
<dbReference type="Proteomes" id="UP000011713">
    <property type="component" value="Unassembled WGS sequence"/>
</dbReference>